<name>I4D8H7_DESAJ</name>
<dbReference type="EMBL" id="CP003639">
    <property type="protein sequence ID" value="AFM42101.1"/>
    <property type="molecule type" value="Genomic_DNA"/>
</dbReference>
<evidence type="ECO:0000256" key="1">
    <source>
        <dbReference type="SAM" id="Phobius"/>
    </source>
</evidence>
<evidence type="ECO:0000313" key="3">
    <source>
        <dbReference type="Proteomes" id="UP000002892"/>
    </source>
</evidence>
<dbReference type="eggNOG" id="ENOG502ZSDA">
    <property type="taxonomic scope" value="Bacteria"/>
</dbReference>
<keyword evidence="1" id="KW-1133">Transmembrane helix</keyword>
<dbReference type="RefSeq" id="WP_014828091.1">
    <property type="nucleotide sequence ID" value="NC_018068.1"/>
</dbReference>
<keyword evidence="1" id="KW-0472">Membrane</keyword>
<feature type="transmembrane region" description="Helical" evidence="1">
    <location>
        <begin position="57"/>
        <end position="76"/>
    </location>
</feature>
<organism evidence="2 3">
    <name type="scientific">Desulfosporosinus acidiphilus (strain DSM 22704 / JCM 16185 / SJ4)</name>
    <dbReference type="NCBI Taxonomy" id="646529"/>
    <lineage>
        <taxon>Bacteria</taxon>
        <taxon>Bacillati</taxon>
        <taxon>Bacillota</taxon>
        <taxon>Clostridia</taxon>
        <taxon>Eubacteriales</taxon>
        <taxon>Desulfitobacteriaceae</taxon>
        <taxon>Desulfosporosinus</taxon>
    </lineage>
</organism>
<gene>
    <name evidence="2" type="ordered locus">Desaci_3200</name>
</gene>
<dbReference type="AlphaFoldDB" id="I4D8H7"/>
<accession>I4D8H7</accession>
<reference evidence="2 3" key="1">
    <citation type="journal article" date="2012" name="J. Bacteriol.">
        <title>Complete genome sequences of Desulfosporosinus orientis DSM765T, Desulfosporosinus youngiae DSM17734T, Desulfosporosinus meridiei DSM13257T, and Desulfosporosinus acidiphilus DSM22704T.</title>
        <authorList>
            <person name="Pester M."/>
            <person name="Brambilla E."/>
            <person name="Alazard D."/>
            <person name="Rattei T."/>
            <person name="Weinmaier T."/>
            <person name="Han J."/>
            <person name="Lucas S."/>
            <person name="Lapidus A."/>
            <person name="Cheng J.F."/>
            <person name="Goodwin L."/>
            <person name="Pitluck S."/>
            <person name="Peters L."/>
            <person name="Ovchinnikova G."/>
            <person name="Teshima H."/>
            <person name="Detter J.C."/>
            <person name="Han C.S."/>
            <person name="Tapia R."/>
            <person name="Land M.L."/>
            <person name="Hauser L."/>
            <person name="Kyrpides N.C."/>
            <person name="Ivanova N.N."/>
            <person name="Pagani I."/>
            <person name="Huntmann M."/>
            <person name="Wei C.L."/>
            <person name="Davenport K.W."/>
            <person name="Daligault H."/>
            <person name="Chain P.S."/>
            <person name="Chen A."/>
            <person name="Mavromatis K."/>
            <person name="Markowitz V."/>
            <person name="Szeto E."/>
            <person name="Mikhailova N."/>
            <person name="Pati A."/>
            <person name="Wagner M."/>
            <person name="Woyke T."/>
            <person name="Ollivier B."/>
            <person name="Klenk H.P."/>
            <person name="Spring S."/>
            <person name="Loy A."/>
        </authorList>
    </citation>
    <scope>NUCLEOTIDE SEQUENCE [LARGE SCALE GENOMIC DNA]</scope>
    <source>
        <strain evidence="3">DSM 22704 / JCM 16185 / SJ4</strain>
    </source>
</reference>
<dbReference type="HOGENOM" id="CLU_2179557_0_0_9"/>
<feature type="transmembrane region" description="Helical" evidence="1">
    <location>
        <begin position="82"/>
        <end position="103"/>
    </location>
</feature>
<dbReference type="STRING" id="646529.Desaci_3200"/>
<protein>
    <submittedName>
        <fullName evidence="2">Uncharacterized protein</fullName>
    </submittedName>
</protein>
<proteinExistence type="predicted"/>
<dbReference type="OrthoDB" id="1798003at2"/>
<keyword evidence="3" id="KW-1185">Reference proteome</keyword>
<dbReference type="KEGG" id="dai:Desaci_3200"/>
<keyword evidence="1" id="KW-0812">Transmembrane</keyword>
<sequence>MNKAFWRYMLLLSLLFLFWSEFFVSGGILSQLAFNFALFYPLGFFVGYRSRQENIRTAYLAGFIFNLLSYLASFIYQIPIQSWSMVILDFVSFFIFVKLGAIFGKRAQS</sequence>
<dbReference type="Proteomes" id="UP000002892">
    <property type="component" value="Chromosome"/>
</dbReference>
<feature type="transmembrane region" description="Helical" evidence="1">
    <location>
        <begin position="32"/>
        <end position="50"/>
    </location>
</feature>
<evidence type="ECO:0000313" key="2">
    <source>
        <dbReference type="EMBL" id="AFM42101.1"/>
    </source>
</evidence>